<protein>
    <submittedName>
        <fullName evidence="1">Uncharacterized protein</fullName>
    </submittedName>
</protein>
<gene>
    <name evidence="1" type="ORF">V5799_026442</name>
</gene>
<comment type="caution">
    <text evidence="1">The sequence shown here is derived from an EMBL/GenBank/DDBJ whole genome shotgun (WGS) entry which is preliminary data.</text>
</comment>
<dbReference type="EMBL" id="JARKHS020030246">
    <property type="protein sequence ID" value="KAK8762294.1"/>
    <property type="molecule type" value="Genomic_DNA"/>
</dbReference>
<organism evidence="1 2">
    <name type="scientific">Amblyomma americanum</name>
    <name type="common">Lone star tick</name>
    <dbReference type="NCBI Taxonomy" id="6943"/>
    <lineage>
        <taxon>Eukaryota</taxon>
        <taxon>Metazoa</taxon>
        <taxon>Ecdysozoa</taxon>
        <taxon>Arthropoda</taxon>
        <taxon>Chelicerata</taxon>
        <taxon>Arachnida</taxon>
        <taxon>Acari</taxon>
        <taxon>Parasitiformes</taxon>
        <taxon>Ixodida</taxon>
        <taxon>Ixodoidea</taxon>
        <taxon>Ixodidae</taxon>
        <taxon>Amblyomminae</taxon>
        <taxon>Amblyomma</taxon>
    </lineage>
</organism>
<dbReference type="Proteomes" id="UP001321473">
    <property type="component" value="Unassembled WGS sequence"/>
</dbReference>
<name>A0AAQ4DIK4_AMBAM</name>
<sequence>MDIQLTNHVANVHNHKSKIFSNCAYRDLTKEGRDWLDEDFLSRRCTCVLPVAAIREYWKPVNCAQLCLLTLLLAARCHQSLT</sequence>
<evidence type="ECO:0000313" key="2">
    <source>
        <dbReference type="Proteomes" id="UP001321473"/>
    </source>
</evidence>
<keyword evidence="2" id="KW-1185">Reference proteome</keyword>
<proteinExistence type="predicted"/>
<evidence type="ECO:0000313" key="1">
    <source>
        <dbReference type="EMBL" id="KAK8762294.1"/>
    </source>
</evidence>
<accession>A0AAQ4DIK4</accession>
<reference evidence="1 2" key="1">
    <citation type="journal article" date="2023" name="Arcadia Sci">
        <title>De novo assembly of a long-read Amblyomma americanum tick genome.</title>
        <authorList>
            <person name="Chou S."/>
            <person name="Poskanzer K.E."/>
            <person name="Rollins M."/>
            <person name="Thuy-Boun P.S."/>
        </authorList>
    </citation>
    <scope>NUCLEOTIDE SEQUENCE [LARGE SCALE GENOMIC DNA]</scope>
    <source>
        <strain evidence="1">F_SG_1</strain>
        <tissue evidence="1">Salivary glands</tissue>
    </source>
</reference>
<dbReference type="AlphaFoldDB" id="A0AAQ4DIK4"/>